<dbReference type="EMBL" id="LAZR01045801">
    <property type="protein sequence ID" value="KKK98005.1"/>
    <property type="molecule type" value="Genomic_DNA"/>
</dbReference>
<keyword evidence="5" id="KW-0902">Two-component regulatory system</keyword>
<keyword evidence="4" id="KW-0067">ATP-binding</keyword>
<dbReference type="AlphaFoldDB" id="A0A0F9AI91"/>
<dbReference type="PANTHER" id="PTHR43065:SF46">
    <property type="entry name" value="C4-DICARBOXYLATE TRANSPORT SENSOR PROTEIN DCTB"/>
    <property type="match status" value="1"/>
</dbReference>
<evidence type="ECO:0000256" key="2">
    <source>
        <dbReference type="ARBA" id="ARBA00022741"/>
    </source>
</evidence>
<dbReference type="Gene3D" id="3.30.450.20">
    <property type="entry name" value="PAS domain"/>
    <property type="match status" value="1"/>
</dbReference>
<dbReference type="InterPro" id="IPR003661">
    <property type="entry name" value="HisK_dim/P_dom"/>
</dbReference>
<keyword evidence="3" id="KW-0418">Kinase</keyword>
<comment type="caution">
    <text evidence="8">The sequence shown here is derived from an EMBL/GenBank/DDBJ whole genome shotgun (WGS) entry which is preliminary data.</text>
</comment>
<dbReference type="InterPro" id="IPR018771">
    <property type="entry name" value="PocR_dom"/>
</dbReference>
<evidence type="ECO:0000259" key="7">
    <source>
        <dbReference type="Pfam" id="PF10114"/>
    </source>
</evidence>
<sequence>MAKQAPRQGRRGSPKTSAGSSRTAVDPRAGAETPARKPDPGESYRPPYGDLAELNTCRILLDSVGGEHLAEIADDYLGLLGTSCATYEKNGDYALGIFTSGWCRLLDAASRALCGTDDNAEALACGQWLCHESCWRDASKASIESGQPVDIECHGGIHLYAVPIRAGGEVVGSVNFGYGDPPTDPERLRQIAERYQLDVDDLRKQTEAYKTRPPVVIETAKRSLLTCAKLVGRTVEHRQAHEQVQSLAKFPSENPGPVLRIASDGALLHANPASEPLLAEWRCEIGQSVPQPWRDLVVEVLASGSPKQVEHELGDQVLALTIAPLAEAGYVNLYARDVTGQKQAEEQLRHSQKMEAVGLLAGGIAHYFRNRLMVVKWCADRLLEQSLVNDEGRAEVAQIVAATGRSAELTSQLLAFSRRDMLRPKVMD</sequence>
<dbReference type="SUPFAM" id="SSF47384">
    <property type="entry name" value="Homodimeric domain of signal transducing histidine kinase"/>
    <property type="match status" value="1"/>
</dbReference>
<dbReference type="CDD" id="cd00082">
    <property type="entry name" value="HisKA"/>
    <property type="match status" value="1"/>
</dbReference>
<evidence type="ECO:0000256" key="5">
    <source>
        <dbReference type="ARBA" id="ARBA00023012"/>
    </source>
</evidence>
<keyword evidence="2" id="KW-0547">Nucleotide-binding</keyword>
<accession>A0A0F9AI91</accession>
<name>A0A0F9AI91_9ZZZZ</name>
<gene>
    <name evidence="8" type="ORF">LCGC14_2647080</name>
</gene>
<evidence type="ECO:0000256" key="3">
    <source>
        <dbReference type="ARBA" id="ARBA00022777"/>
    </source>
</evidence>
<reference evidence="8" key="1">
    <citation type="journal article" date="2015" name="Nature">
        <title>Complex archaea that bridge the gap between prokaryotes and eukaryotes.</title>
        <authorList>
            <person name="Spang A."/>
            <person name="Saw J.H."/>
            <person name="Jorgensen S.L."/>
            <person name="Zaremba-Niedzwiedzka K."/>
            <person name="Martijn J."/>
            <person name="Lind A.E."/>
            <person name="van Eijk R."/>
            <person name="Schleper C."/>
            <person name="Guy L."/>
            <person name="Ettema T.J."/>
        </authorList>
    </citation>
    <scope>NUCLEOTIDE SEQUENCE</scope>
</reference>
<evidence type="ECO:0000313" key="8">
    <source>
        <dbReference type="EMBL" id="KKK98005.1"/>
    </source>
</evidence>
<feature type="domain" description="PocR" evidence="7">
    <location>
        <begin position="69"/>
        <end position="229"/>
    </location>
</feature>
<protein>
    <recommendedName>
        <fullName evidence="7">PocR domain-containing protein</fullName>
    </recommendedName>
</protein>
<organism evidence="8">
    <name type="scientific">marine sediment metagenome</name>
    <dbReference type="NCBI Taxonomy" id="412755"/>
    <lineage>
        <taxon>unclassified sequences</taxon>
        <taxon>metagenomes</taxon>
        <taxon>ecological metagenomes</taxon>
    </lineage>
</organism>
<feature type="non-terminal residue" evidence="8">
    <location>
        <position position="428"/>
    </location>
</feature>
<keyword evidence="1" id="KW-0808">Transferase</keyword>
<feature type="region of interest" description="Disordered" evidence="6">
    <location>
        <begin position="1"/>
        <end position="47"/>
    </location>
</feature>
<dbReference type="InterPro" id="IPR036097">
    <property type="entry name" value="HisK_dim/P_sf"/>
</dbReference>
<evidence type="ECO:0000256" key="4">
    <source>
        <dbReference type="ARBA" id="ARBA00022840"/>
    </source>
</evidence>
<feature type="compositionally biased region" description="Polar residues" evidence="6">
    <location>
        <begin position="14"/>
        <end position="23"/>
    </location>
</feature>
<dbReference type="GO" id="GO:0000155">
    <property type="term" value="F:phosphorelay sensor kinase activity"/>
    <property type="evidence" value="ECO:0007669"/>
    <property type="project" value="InterPro"/>
</dbReference>
<dbReference type="PANTHER" id="PTHR43065">
    <property type="entry name" value="SENSOR HISTIDINE KINASE"/>
    <property type="match status" value="1"/>
</dbReference>
<dbReference type="GO" id="GO:0005524">
    <property type="term" value="F:ATP binding"/>
    <property type="evidence" value="ECO:0007669"/>
    <property type="project" value="UniProtKB-KW"/>
</dbReference>
<evidence type="ECO:0000256" key="6">
    <source>
        <dbReference type="SAM" id="MobiDB-lite"/>
    </source>
</evidence>
<evidence type="ECO:0000256" key="1">
    <source>
        <dbReference type="ARBA" id="ARBA00022679"/>
    </source>
</evidence>
<dbReference type="Pfam" id="PF10114">
    <property type="entry name" value="PocR"/>
    <property type="match status" value="1"/>
</dbReference>
<proteinExistence type="predicted"/>
<dbReference type="Gene3D" id="1.10.287.130">
    <property type="match status" value="1"/>
</dbReference>